<keyword evidence="2" id="KW-1185">Reference proteome</keyword>
<organism evidence="1 2">
    <name type="scientific">Winogradskyella rapida</name>
    <dbReference type="NCBI Taxonomy" id="549701"/>
    <lineage>
        <taxon>Bacteria</taxon>
        <taxon>Pseudomonadati</taxon>
        <taxon>Bacteroidota</taxon>
        <taxon>Flavobacteriia</taxon>
        <taxon>Flavobacteriales</taxon>
        <taxon>Flavobacteriaceae</taxon>
        <taxon>Winogradskyella</taxon>
    </lineage>
</organism>
<evidence type="ECO:0000313" key="2">
    <source>
        <dbReference type="Proteomes" id="UP001597086"/>
    </source>
</evidence>
<protein>
    <submittedName>
        <fullName evidence="1">Uncharacterized protein</fullName>
    </submittedName>
</protein>
<dbReference type="Proteomes" id="UP001597086">
    <property type="component" value="Unassembled WGS sequence"/>
</dbReference>
<accession>A0ABW3KPT6</accession>
<proteinExistence type="predicted"/>
<name>A0ABW3KPT6_9FLAO</name>
<dbReference type="RefSeq" id="WP_386114006.1">
    <property type="nucleotide sequence ID" value="NZ_JBHTKM010000010.1"/>
</dbReference>
<reference evidence="2" key="1">
    <citation type="journal article" date="2019" name="Int. J. Syst. Evol. Microbiol.">
        <title>The Global Catalogue of Microorganisms (GCM) 10K type strain sequencing project: providing services to taxonomists for standard genome sequencing and annotation.</title>
        <authorList>
            <consortium name="The Broad Institute Genomics Platform"/>
            <consortium name="The Broad Institute Genome Sequencing Center for Infectious Disease"/>
            <person name="Wu L."/>
            <person name="Ma J."/>
        </authorList>
    </citation>
    <scope>NUCLEOTIDE SEQUENCE [LARGE SCALE GENOMIC DNA]</scope>
    <source>
        <strain evidence="2">CCUG 56098</strain>
    </source>
</reference>
<gene>
    <name evidence="1" type="ORF">ACFQ13_03355</name>
</gene>
<comment type="caution">
    <text evidence="1">The sequence shown here is derived from an EMBL/GenBank/DDBJ whole genome shotgun (WGS) entry which is preliminary data.</text>
</comment>
<dbReference type="EMBL" id="JBHTKM010000010">
    <property type="protein sequence ID" value="MFD1014950.1"/>
    <property type="molecule type" value="Genomic_DNA"/>
</dbReference>
<sequence>MKLPLHIKKISGALALLGLMVLLVFSPCKVRNTIQNSLEIPITKVSNKSISSLTNTLCKSSVEAYNSHLTAYKKLQFSVATTPNLKNFSLYRGLVLKPLLALTYRARGEIPPLAPYYILYKHCKAYL</sequence>
<evidence type="ECO:0000313" key="1">
    <source>
        <dbReference type="EMBL" id="MFD1014950.1"/>
    </source>
</evidence>